<dbReference type="GO" id="GO:0006235">
    <property type="term" value="P:dTTP biosynthetic process"/>
    <property type="evidence" value="ECO:0007669"/>
    <property type="project" value="UniProtKB-UniRule"/>
</dbReference>
<protein>
    <recommendedName>
        <fullName evidence="3 11">Probable thymidylate kinase</fullName>
        <ecNumber evidence="2 11">2.7.4.9</ecNumber>
    </recommendedName>
    <alternativeName>
        <fullName evidence="9 11">dTMP kinase</fullName>
    </alternativeName>
</protein>
<dbReference type="OrthoDB" id="43083at2157"/>
<evidence type="ECO:0000256" key="1">
    <source>
        <dbReference type="ARBA" id="ARBA00009776"/>
    </source>
</evidence>
<dbReference type="GO" id="GO:0006233">
    <property type="term" value="P:dTDP biosynthetic process"/>
    <property type="evidence" value="ECO:0007669"/>
    <property type="project" value="InterPro"/>
</dbReference>
<dbReference type="RefSeq" id="WP_092817659.1">
    <property type="nucleotide sequence ID" value="NZ_FNWU01000013.1"/>
</dbReference>
<name>A0A1H6JM58_9EURY</name>
<dbReference type="PANTHER" id="PTHR10344">
    <property type="entry name" value="THYMIDYLATE KINASE"/>
    <property type="match status" value="1"/>
</dbReference>
<dbReference type="PANTHER" id="PTHR10344:SF4">
    <property type="entry name" value="UMP-CMP KINASE 2, MITOCHONDRIAL"/>
    <property type="match status" value="1"/>
</dbReference>
<keyword evidence="4 11" id="KW-0808">Transferase</keyword>
<dbReference type="STRING" id="1267564.SAMN05192561_11324"/>
<evidence type="ECO:0000256" key="3">
    <source>
        <dbReference type="ARBA" id="ARBA00013355"/>
    </source>
</evidence>
<evidence type="ECO:0000256" key="6">
    <source>
        <dbReference type="ARBA" id="ARBA00022741"/>
    </source>
</evidence>
<dbReference type="SUPFAM" id="SSF52540">
    <property type="entry name" value="P-loop containing nucleoside triphosphate hydrolases"/>
    <property type="match status" value="1"/>
</dbReference>
<feature type="compositionally biased region" description="Basic and acidic residues" evidence="12">
    <location>
        <begin position="194"/>
        <end position="210"/>
    </location>
</feature>
<dbReference type="GO" id="GO:0004798">
    <property type="term" value="F:dTMP kinase activity"/>
    <property type="evidence" value="ECO:0007669"/>
    <property type="project" value="UniProtKB-UniRule"/>
</dbReference>
<dbReference type="CDD" id="cd01672">
    <property type="entry name" value="TMPK"/>
    <property type="match status" value="1"/>
</dbReference>
<evidence type="ECO:0000256" key="12">
    <source>
        <dbReference type="SAM" id="MobiDB-lite"/>
    </source>
</evidence>
<evidence type="ECO:0000256" key="9">
    <source>
        <dbReference type="ARBA" id="ARBA00029962"/>
    </source>
</evidence>
<feature type="domain" description="Thymidylate kinase-like" evidence="13">
    <location>
        <begin position="5"/>
        <end position="182"/>
    </location>
</feature>
<dbReference type="GO" id="GO:0006227">
    <property type="term" value="P:dUDP biosynthetic process"/>
    <property type="evidence" value="ECO:0007669"/>
    <property type="project" value="TreeGrafter"/>
</dbReference>
<dbReference type="GO" id="GO:0005524">
    <property type="term" value="F:ATP binding"/>
    <property type="evidence" value="ECO:0007669"/>
    <property type="project" value="UniProtKB-UniRule"/>
</dbReference>
<comment type="catalytic activity">
    <reaction evidence="10 11">
        <text>dTMP + ATP = dTDP + ADP</text>
        <dbReference type="Rhea" id="RHEA:13517"/>
        <dbReference type="ChEBI" id="CHEBI:30616"/>
        <dbReference type="ChEBI" id="CHEBI:58369"/>
        <dbReference type="ChEBI" id="CHEBI:63528"/>
        <dbReference type="ChEBI" id="CHEBI:456216"/>
        <dbReference type="EC" id="2.7.4.9"/>
    </reaction>
</comment>
<dbReference type="AlphaFoldDB" id="A0A1H6JM58"/>
<gene>
    <name evidence="11" type="primary">tmk</name>
    <name evidence="14" type="ORF">SAMN05192561_11324</name>
</gene>
<evidence type="ECO:0000256" key="2">
    <source>
        <dbReference type="ARBA" id="ARBA00012980"/>
    </source>
</evidence>
<dbReference type="EMBL" id="FNWU01000013">
    <property type="protein sequence ID" value="SEH61614.1"/>
    <property type="molecule type" value="Genomic_DNA"/>
</dbReference>
<dbReference type="InterPro" id="IPR018094">
    <property type="entry name" value="Thymidylate_kinase"/>
</dbReference>
<evidence type="ECO:0000313" key="14">
    <source>
        <dbReference type="EMBL" id="SEH61614.1"/>
    </source>
</evidence>
<reference evidence="14 15" key="1">
    <citation type="submission" date="2016-10" db="EMBL/GenBank/DDBJ databases">
        <authorList>
            <person name="de Groot N.N."/>
        </authorList>
    </citation>
    <scope>NUCLEOTIDE SEQUENCE [LARGE SCALE GENOMIC DNA]</scope>
    <source>
        <strain evidence="14 15">IBRC-M10418</strain>
    </source>
</reference>
<feature type="binding site" evidence="11">
    <location>
        <begin position="7"/>
        <end position="14"/>
    </location>
    <ligand>
        <name>ATP</name>
        <dbReference type="ChEBI" id="CHEBI:30616"/>
    </ligand>
</feature>
<evidence type="ECO:0000259" key="13">
    <source>
        <dbReference type="Pfam" id="PF02223"/>
    </source>
</evidence>
<organism evidence="14 15">
    <name type="scientific">Halopenitus malekzadehii</name>
    <dbReference type="NCBI Taxonomy" id="1267564"/>
    <lineage>
        <taxon>Archaea</taxon>
        <taxon>Methanobacteriati</taxon>
        <taxon>Methanobacteriota</taxon>
        <taxon>Stenosarchaea group</taxon>
        <taxon>Halobacteria</taxon>
        <taxon>Halobacteriales</taxon>
        <taxon>Haloferacaceae</taxon>
        <taxon>Halopenitus</taxon>
    </lineage>
</organism>
<dbReference type="InterPro" id="IPR039430">
    <property type="entry name" value="Thymidylate_kin-like_dom"/>
</dbReference>
<keyword evidence="8 11" id="KW-0067">ATP-binding</keyword>
<evidence type="ECO:0000256" key="10">
    <source>
        <dbReference type="ARBA" id="ARBA00048743"/>
    </source>
</evidence>
<sequence>MLLTLEGLDGSGKTTVWEALRASYPDAVFTREPTDSWYGDAVYRSIADDDADPLAELFLYTADHANHLSSTIEPALEAGELVVSDRYCDSRYAYQAATLADSRLDRPLEYVRDIHRPFTREPDVTVYLDLDPETATERSGSTNKFEQREYLERVSDNYERLIEAEPDRFVRVDATRPPAAVLTRVESIIDDLTDDRGVEPTEDRDIDDRR</sequence>
<evidence type="ECO:0000313" key="15">
    <source>
        <dbReference type="Proteomes" id="UP000199215"/>
    </source>
</evidence>
<keyword evidence="6 11" id="KW-0547">Nucleotide-binding</keyword>
<dbReference type="InterPro" id="IPR027417">
    <property type="entry name" value="P-loop_NTPase"/>
</dbReference>
<dbReference type="Proteomes" id="UP000199215">
    <property type="component" value="Unassembled WGS sequence"/>
</dbReference>
<evidence type="ECO:0000256" key="11">
    <source>
        <dbReference type="HAMAP-Rule" id="MF_00165"/>
    </source>
</evidence>
<keyword evidence="5 11" id="KW-0545">Nucleotide biosynthesis</keyword>
<dbReference type="HAMAP" id="MF_00165">
    <property type="entry name" value="Thymidylate_kinase"/>
    <property type="match status" value="1"/>
</dbReference>
<dbReference type="Pfam" id="PF02223">
    <property type="entry name" value="Thymidylate_kin"/>
    <property type="match status" value="1"/>
</dbReference>
<dbReference type="Gene3D" id="3.40.50.300">
    <property type="entry name" value="P-loop containing nucleotide triphosphate hydrolases"/>
    <property type="match status" value="1"/>
</dbReference>
<evidence type="ECO:0000256" key="8">
    <source>
        <dbReference type="ARBA" id="ARBA00022840"/>
    </source>
</evidence>
<keyword evidence="7 11" id="KW-0418">Kinase</keyword>
<dbReference type="GO" id="GO:0005737">
    <property type="term" value="C:cytoplasm"/>
    <property type="evidence" value="ECO:0007669"/>
    <property type="project" value="TreeGrafter"/>
</dbReference>
<comment type="similarity">
    <text evidence="1 11">Belongs to the thymidylate kinase family.</text>
</comment>
<feature type="region of interest" description="Disordered" evidence="12">
    <location>
        <begin position="191"/>
        <end position="210"/>
    </location>
</feature>
<dbReference type="NCBIfam" id="TIGR00041">
    <property type="entry name" value="DTMP_kinase"/>
    <property type="match status" value="1"/>
</dbReference>
<evidence type="ECO:0000256" key="4">
    <source>
        <dbReference type="ARBA" id="ARBA00022679"/>
    </source>
</evidence>
<dbReference type="EC" id="2.7.4.9" evidence="2 11"/>
<evidence type="ECO:0000256" key="7">
    <source>
        <dbReference type="ARBA" id="ARBA00022777"/>
    </source>
</evidence>
<proteinExistence type="inferred from homology"/>
<accession>A0A1H6JM58</accession>
<evidence type="ECO:0000256" key="5">
    <source>
        <dbReference type="ARBA" id="ARBA00022727"/>
    </source>
</evidence>
<keyword evidence="15" id="KW-1185">Reference proteome</keyword>